<protein>
    <submittedName>
        <fullName evidence="2">Uncharacterized protein</fullName>
    </submittedName>
</protein>
<accession>A0A5C5FS19</accession>
<feature type="compositionally biased region" description="Basic residues" evidence="1">
    <location>
        <begin position="49"/>
        <end position="64"/>
    </location>
</feature>
<evidence type="ECO:0000313" key="2">
    <source>
        <dbReference type="EMBL" id="TNY19022.1"/>
    </source>
</evidence>
<name>A0A5C5FS19_9BASI</name>
<feature type="compositionally biased region" description="Basic and acidic residues" evidence="1">
    <location>
        <begin position="1"/>
        <end position="18"/>
    </location>
</feature>
<feature type="region of interest" description="Disordered" evidence="1">
    <location>
        <begin position="1"/>
        <end position="99"/>
    </location>
</feature>
<keyword evidence="3" id="KW-1185">Reference proteome</keyword>
<comment type="caution">
    <text evidence="2">The sequence shown here is derived from an EMBL/GenBank/DDBJ whole genome shotgun (WGS) entry which is preliminary data.</text>
</comment>
<evidence type="ECO:0000256" key="1">
    <source>
        <dbReference type="SAM" id="MobiDB-lite"/>
    </source>
</evidence>
<proteinExistence type="predicted"/>
<reference evidence="2 3" key="1">
    <citation type="submission" date="2019-03" db="EMBL/GenBank/DDBJ databases">
        <title>Rhodosporidium diobovatum UCD-FST 08-225 genome sequencing, assembly, and annotation.</title>
        <authorList>
            <person name="Fakankun I.U."/>
            <person name="Fristensky B."/>
            <person name="Levin D.B."/>
        </authorList>
    </citation>
    <scope>NUCLEOTIDE SEQUENCE [LARGE SCALE GENOMIC DNA]</scope>
    <source>
        <strain evidence="2 3">UCD-FST 08-225</strain>
    </source>
</reference>
<evidence type="ECO:0000313" key="3">
    <source>
        <dbReference type="Proteomes" id="UP000311382"/>
    </source>
</evidence>
<dbReference type="EMBL" id="SOZI01000111">
    <property type="protein sequence ID" value="TNY19022.1"/>
    <property type="molecule type" value="Genomic_DNA"/>
</dbReference>
<sequence>MAPVSKSERQLRREEPLPDVKLTAPAASAPEPSLAATKPHVAPDQATKAKTKRAKSSASNKRKQQQKEAAIERAQKLEKRKDSVGGKLDTKKKARQMWQ</sequence>
<organism evidence="2 3">
    <name type="scientific">Rhodotorula diobovata</name>
    <dbReference type="NCBI Taxonomy" id="5288"/>
    <lineage>
        <taxon>Eukaryota</taxon>
        <taxon>Fungi</taxon>
        <taxon>Dikarya</taxon>
        <taxon>Basidiomycota</taxon>
        <taxon>Pucciniomycotina</taxon>
        <taxon>Microbotryomycetes</taxon>
        <taxon>Sporidiobolales</taxon>
        <taxon>Sporidiobolaceae</taxon>
        <taxon>Rhodotorula</taxon>
    </lineage>
</organism>
<feature type="compositionally biased region" description="Low complexity" evidence="1">
    <location>
        <begin position="22"/>
        <end position="37"/>
    </location>
</feature>
<gene>
    <name evidence="2" type="ORF">DMC30DRAFT_412163</name>
</gene>
<dbReference type="OrthoDB" id="2526286at2759"/>
<dbReference type="AlphaFoldDB" id="A0A5C5FS19"/>
<dbReference type="Proteomes" id="UP000311382">
    <property type="component" value="Unassembled WGS sequence"/>
</dbReference>
<feature type="compositionally biased region" description="Basic and acidic residues" evidence="1">
    <location>
        <begin position="65"/>
        <end position="91"/>
    </location>
</feature>